<dbReference type="PANTHER" id="PTHR22933">
    <property type="entry name" value="FI18007P1-RELATED"/>
    <property type="match status" value="1"/>
</dbReference>
<proteinExistence type="predicted"/>
<feature type="chain" id="PRO_5029556539" description="Chitin-binding type-2 domain-containing protein" evidence="1">
    <location>
        <begin position="20"/>
        <end position="150"/>
    </location>
</feature>
<keyword evidence="4" id="KW-1185">Reference proteome</keyword>
<dbReference type="KEGG" id="vde:111253826"/>
<accession>A0A7M7KVR3</accession>
<dbReference type="InterPro" id="IPR052976">
    <property type="entry name" value="Scoloptoxin-like"/>
</dbReference>
<evidence type="ECO:0000313" key="3">
    <source>
        <dbReference type="EnsemblMetazoa" id="XP_022669632"/>
    </source>
</evidence>
<keyword evidence="1" id="KW-0732">Signal</keyword>
<dbReference type="OMA" id="NECLIFH"/>
<feature type="domain" description="Chitin-binding type-2" evidence="2">
    <location>
        <begin position="39"/>
        <end position="105"/>
    </location>
</feature>
<dbReference type="GeneID" id="111253826"/>
<dbReference type="InterPro" id="IPR036508">
    <property type="entry name" value="Chitin-bd_dom_sf"/>
</dbReference>
<name>A0A7M7KVR3_VARDE</name>
<evidence type="ECO:0000256" key="1">
    <source>
        <dbReference type="SAM" id="SignalP"/>
    </source>
</evidence>
<dbReference type="GO" id="GO:0005576">
    <property type="term" value="C:extracellular region"/>
    <property type="evidence" value="ECO:0007669"/>
    <property type="project" value="InterPro"/>
</dbReference>
<dbReference type="Proteomes" id="UP000594260">
    <property type="component" value="Unplaced"/>
</dbReference>
<dbReference type="Gene3D" id="2.170.140.10">
    <property type="entry name" value="Chitin binding domain"/>
    <property type="match status" value="1"/>
</dbReference>
<dbReference type="RefSeq" id="XP_022669632.1">
    <property type="nucleotide sequence ID" value="XM_022813897.1"/>
</dbReference>
<sequence>MNVLVGAICLAGGFSVTLAIEAYELPDGAELIVGPIKTTFTCPEKYGYWADVDNDCKIFHICHPVDYPDGKHELFTYSFFCGNQTVFNQLTFTCAWPEEAVACANAPEFFYLNDRLGIPDAKFLTDEDVDKAKQYIPLYNGQANAVRSKK</sequence>
<evidence type="ECO:0000313" key="4">
    <source>
        <dbReference type="Proteomes" id="UP000594260"/>
    </source>
</evidence>
<feature type="signal peptide" evidence="1">
    <location>
        <begin position="1"/>
        <end position="19"/>
    </location>
</feature>
<reference evidence="3" key="1">
    <citation type="submission" date="2021-01" db="UniProtKB">
        <authorList>
            <consortium name="EnsemblMetazoa"/>
        </authorList>
    </citation>
    <scope>IDENTIFICATION</scope>
</reference>
<dbReference type="EnsemblMetazoa" id="XM_022813897">
    <property type="protein sequence ID" value="XP_022669632"/>
    <property type="gene ID" value="LOC111253826"/>
</dbReference>
<dbReference type="OrthoDB" id="6407151at2759"/>
<dbReference type="InterPro" id="IPR002557">
    <property type="entry name" value="Chitin-bd_dom"/>
</dbReference>
<dbReference type="InParanoid" id="A0A7M7KVR3"/>
<dbReference type="PROSITE" id="PS50940">
    <property type="entry name" value="CHIT_BIND_II"/>
    <property type="match status" value="1"/>
</dbReference>
<dbReference type="AlphaFoldDB" id="A0A7M7KVR3"/>
<protein>
    <recommendedName>
        <fullName evidence="2">Chitin-binding type-2 domain-containing protein</fullName>
    </recommendedName>
</protein>
<dbReference type="PANTHER" id="PTHR22933:SF43">
    <property type="entry name" value="LP10131P"/>
    <property type="match status" value="1"/>
</dbReference>
<dbReference type="SUPFAM" id="SSF57625">
    <property type="entry name" value="Invertebrate chitin-binding proteins"/>
    <property type="match status" value="1"/>
</dbReference>
<organism evidence="3 4">
    <name type="scientific">Varroa destructor</name>
    <name type="common">Honeybee mite</name>
    <dbReference type="NCBI Taxonomy" id="109461"/>
    <lineage>
        <taxon>Eukaryota</taxon>
        <taxon>Metazoa</taxon>
        <taxon>Ecdysozoa</taxon>
        <taxon>Arthropoda</taxon>
        <taxon>Chelicerata</taxon>
        <taxon>Arachnida</taxon>
        <taxon>Acari</taxon>
        <taxon>Parasitiformes</taxon>
        <taxon>Mesostigmata</taxon>
        <taxon>Gamasina</taxon>
        <taxon>Dermanyssoidea</taxon>
        <taxon>Varroidae</taxon>
        <taxon>Varroa</taxon>
    </lineage>
</organism>
<dbReference type="Pfam" id="PF01607">
    <property type="entry name" value="CBM_14"/>
    <property type="match status" value="1"/>
</dbReference>
<dbReference type="GO" id="GO:0008061">
    <property type="term" value="F:chitin binding"/>
    <property type="evidence" value="ECO:0007669"/>
    <property type="project" value="InterPro"/>
</dbReference>
<dbReference type="SMART" id="SM00494">
    <property type="entry name" value="ChtBD2"/>
    <property type="match status" value="1"/>
</dbReference>
<evidence type="ECO:0000259" key="2">
    <source>
        <dbReference type="PROSITE" id="PS50940"/>
    </source>
</evidence>